<dbReference type="GO" id="GO:0004497">
    <property type="term" value="F:monooxygenase activity"/>
    <property type="evidence" value="ECO:0007669"/>
    <property type="project" value="UniProtKB-KW"/>
</dbReference>
<dbReference type="EMBL" id="JADIKC010000008">
    <property type="protein sequence ID" value="MBM7123045.1"/>
    <property type="molecule type" value="Genomic_DNA"/>
</dbReference>
<dbReference type="RefSeq" id="WP_204637496.1">
    <property type="nucleotide sequence ID" value="NZ_JADIKC010000008.1"/>
</dbReference>
<keyword evidence="3" id="KW-0560">Oxidoreductase</keyword>
<dbReference type="PANTHER" id="PTHR46865">
    <property type="entry name" value="OXIDOREDUCTASE-RELATED"/>
    <property type="match status" value="1"/>
</dbReference>
<proteinExistence type="predicted"/>
<feature type="compositionally biased region" description="Basic and acidic residues" evidence="1">
    <location>
        <begin position="386"/>
        <end position="399"/>
    </location>
</feature>
<dbReference type="PRINTS" id="PR00420">
    <property type="entry name" value="RNGMNOXGNASE"/>
</dbReference>
<accession>A0ABS2JVK2</accession>
<feature type="region of interest" description="Disordered" evidence="1">
    <location>
        <begin position="369"/>
        <end position="399"/>
    </location>
</feature>
<gene>
    <name evidence="3" type="ORF">ISP20_17900</name>
</gene>
<organism evidence="3 4">
    <name type="scientific">Dyella kyungheensis</name>
    <dbReference type="NCBI Taxonomy" id="1242174"/>
    <lineage>
        <taxon>Bacteria</taxon>
        <taxon>Pseudomonadati</taxon>
        <taxon>Pseudomonadota</taxon>
        <taxon>Gammaproteobacteria</taxon>
        <taxon>Lysobacterales</taxon>
        <taxon>Rhodanobacteraceae</taxon>
        <taxon>Dyella</taxon>
    </lineage>
</organism>
<evidence type="ECO:0000313" key="3">
    <source>
        <dbReference type="EMBL" id="MBM7123045.1"/>
    </source>
</evidence>
<dbReference type="Gene3D" id="3.50.50.60">
    <property type="entry name" value="FAD/NAD(P)-binding domain"/>
    <property type="match status" value="1"/>
</dbReference>
<dbReference type="InterPro" id="IPR036188">
    <property type="entry name" value="FAD/NAD-bd_sf"/>
</dbReference>
<comment type="caution">
    <text evidence="3">The sequence shown here is derived from an EMBL/GenBank/DDBJ whole genome shotgun (WGS) entry which is preliminary data.</text>
</comment>
<dbReference type="Proteomes" id="UP001430065">
    <property type="component" value="Unassembled WGS sequence"/>
</dbReference>
<dbReference type="InterPro" id="IPR051704">
    <property type="entry name" value="FAD_aromatic-hydroxylase"/>
</dbReference>
<feature type="domain" description="FAD-binding" evidence="2">
    <location>
        <begin position="3"/>
        <end position="338"/>
    </location>
</feature>
<evidence type="ECO:0000313" key="4">
    <source>
        <dbReference type="Proteomes" id="UP001430065"/>
    </source>
</evidence>
<evidence type="ECO:0000256" key="1">
    <source>
        <dbReference type="SAM" id="MobiDB-lite"/>
    </source>
</evidence>
<dbReference type="InterPro" id="IPR002938">
    <property type="entry name" value="FAD-bd"/>
</dbReference>
<keyword evidence="4" id="KW-1185">Reference proteome</keyword>
<dbReference type="SUPFAM" id="SSF51905">
    <property type="entry name" value="FAD/NAD(P)-binding domain"/>
    <property type="match status" value="1"/>
</dbReference>
<dbReference type="Gene3D" id="3.30.9.10">
    <property type="entry name" value="D-Amino Acid Oxidase, subunit A, domain 2"/>
    <property type="match status" value="1"/>
</dbReference>
<keyword evidence="3" id="KW-0503">Monooxygenase</keyword>
<dbReference type="PANTHER" id="PTHR46865:SF2">
    <property type="entry name" value="MONOOXYGENASE"/>
    <property type="match status" value="1"/>
</dbReference>
<sequence length="399" mass="43623">MKKVLISGAGIAGSALAYWLNHCGFDTTLIERSPVLRLGGQAVDIRGVALKVVAKMGLGRKVRSMRTRMRGMSVLDGDGDEISRSTEMTFSSGRLDGDDVELLREDLAQLFYERISDSSRYIFGDSIRTIDQKADGVRVTFEHASAGDFDLVIGADGLHSRVRALCFGDEDQCLAPLGMQTAIFSTDNFLGLKDWQVWLRGGDAGYGIYPVRNNSELRITLGYAADGAGRGIDDVDWQKHRAAERVGHLRWKTPAIVEAMWAAKDFYTDVMAQIHMPRWSTGRIALLGDAAYCASPLSGQGTSLALVGAYVMANELSRGNGDHGAAFDRYEERMRPFVLRNQALATERPLQPASPQSIDAAKNAISLDDLDAVTPNAQRSQATARMKRDPTSSAARRET</sequence>
<protein>
    <submittedName>
        <fullName evidence="3">FAD-dependent monooxygenase</fullName>
    </submittedName>
</protein>
<evidence type="ECO:0000259" key="2">
    <source>
        <dbReference type="Pfam" id="PF01494"/>
    </source>
</evidence>
<dbReference type="Pfam" id="PF01494">
    <property type="entry name" value="FAD_binding_3"/>
    <property type="match status" value="1"/>
</dbReference>
<reference evidence="3 4" key="1">
    <citation type="submission" date="2020-10" db="EMBL/GenBank/DDBJ databases">
        <title>Phylogeny of dyella-like bacteria.</title>
        <authorList>
            <person name="Fu J."/>
        </authorList>
    </citation>
    <scope>NUCLEOTIDE SEQUENCE [LARGE SCALE GENOMIC DNA]</scope>
    <source>
        <strain evidence="3 4">THG-B117</strain>
    </source>
</reference>
<name>A0ABS2JVK2_9GAMM</name>